<dbReference type="OMA" id="VACPRAK"/>
<gene>
    <name evidence="3" type="ORF">BVC80_8185g5</name>
</gene>
<dbReference type="GO" id="GO:0004527">
    <property type="term" value="F:exonuclease activity"/>
    <property type="evidence" value="ECO:0007669"/>
    <property type="project" value="UniProtKB-KW"/>
</dbReference>
<dbReference type="Gene3D" id="3.30.420.10">
    <property type="entry name" value="Ribonuclease H-like superfamily/Ribonuclease H"/>
    <property type="match status" value="1"/>
</dbReference>
<keyword evidence="3" id="KW-0255">Endonuclease</keyword>
<dbReference type="InterPro" id="IPR026960">
    <property type="entry name" value="RVT-Znf"/>
</dbReference>
<dbReference type="PANTHER" id="PTHR33116:SF78">
    <property type="entry name" value="OS12G0587133 PROTEIN"/>
    <property type="match status" value="1"/>
</dbReference>
<proteinExistence type="predicted"/>
<dbReference type="Pfam" id="PF13966">
    <property type="entry name" value="zf-RVT"/>
    <property type="match status" value="1"/>
</dbReference>
<reference evidence="3 4" key="1">
    <citation type="journal article" date="2017" name="Mol. Plant">
        <title>The Genome of Medicinal Plant Macleaya cordata Provides New Insights into Benzylisoquinoline Alkaloids Metabolism.</title>
        <authorList>
            <person name="Liu X."/>
            <person name="Liu Y."/>
            <person name="Huang P."/>
            <person name="Ma Y."/>
            <person name="Qing Z."/>
            <person name="Tang Q."/>
            <person name="Cao H."/>
            <person name="Cheng P."/>
            <person name="Zheng Y."/>
            <person name="Yuan Z."/>
            <person name="Zhou Y."/>
            <person name="Liu J."/>
            <person name="Tang Z."/>
            <person name="Zhuo Y."/>
            <person name="Zhang Y."/>
            <person name="Yu L."/>
            <person name="Huang J."/>
            <person name="Yang P."/>
            <person name="Peng Q."/>
            <person name="Zhang J."/>
            <person name="Jiang W."/>
            <person name="Zhang Z."/>
            <person name="Lin K."/>
            <person name="Ro D.K."/>
            <person name="Chen X."/>
            <person name="Xiong X."/>
            <person name="Shang Y."/>
            <person name="Huang S."/>
            <person name="Zeng J."/>
        </authorList>
    </citation>
    <scope>NUCLEOTIDE SEQUENCE [LARGE SCALE GENOMIC DNA]</scope>
    <source>
        <strain evidence="4">cv. BLH2017</strain>
        <tissue evidence="3">Root</tissue>
    </source>
</reference>
<dbReference type="SUPFAM" id="SSF56219">
    <property type="entry name" value="DNase I-like"/>
    <property type="match status" value="1"/>
</dbReference>
<dbReference type="InterPro" id="IPR036397">
    <property type="entry name" value="RNaseH_sf"/>
</dbReference>
<name>A0A200QGA0_MACCD</name>
<dbReference type="InterPro" id="IPR002156">
    <property type="entry name" value="RNaseH_domain"/>
</dbReference>
<evidence type="ECO:0000313" key="4">
    <source>
        <dbReference type="Proteomes" id="UP000195402"/>
    </source>
</evidence>
<dbReference type="Pfam" id="PF13456">
    <property type="entry name" value="RVT_3"/>
    <property type="match status" value="1"/>
</dbReference>
<dbReference type="OrthoDB" id="1436539at2759"/>
<keyword evidence="3" id="KW-0540">Nuclease</keyword>
<dbReference type="CDD" id="cd06222">
    <property type="entry name" value="RNase_H_like"/>
    <property type="match status" value="1"/>
</dbReference>
<dbReference type="InterPro" id="IPR012337">
    <property type="entry name" value="RNaseH-like_sf"/>
</dbReference>
<comment type="caution">
    <text evidence="3">The sequence shown here is derived from an EMBL/GenBank/DDBJ whole genome shotgun (WGS) entry which is preliminary data.</text>
</comment>
<organism evidence="3 4">
    <name type="scientific">Macleaya cordata</name>
    <name type="common">Five-seeded plume-poppy</name>
    <name type="synonym">Bocconia cordata</name>
    <dbReference type="NCBI Taxonomy" id="56857"/>
    <lineage>
        <taxon>Eukaryota</taxon>
        <taxon>Viridiplantae</taxon>
        <taxon>Streptophyta</taxon>
        <taxon>Embryophyta</taxon>
        <taxon>Tracheophyta</taxon>
        <taxon>Spermatophyta</taxon>
        <taxon>Magnoliopsida</taxon>
        <taxon>Ranunculales</taxon>
        <taxon>Papaveraceae</taxon>
        <taxon>Papaveroideae</taxon>
        <taxon>Macleaya</taxon>
    </lineage>
</organism>
<accession>A0A200QGA0</accession>
<evidence type="ECO:0000313" key="3">
    <source>
        <dbReference type="EMBL" id="OVA09466.1"/>
    </source>
</evidence>
<dbReference type="Gene3D" id="3.60.10.10">
    <property type="entry name" value="Endonuclease/exonuclease/phosphatase"/>
    <property type="match status" value="1"/>
</dbReference>
<dbReference type="InterPro" id="IPR036691">
    <property type="entry name" value="Endo/exonu/phosph_ase_sf"/>
</dbReference>
<dbReference type="InterPro" id="IPR044730">
    <property type="entry name" value="RNase_H-like_dom_plant"/>
</dbReference>
<feature type="domain" description="Reverse transcriptase zinc-binding" evidence="2">
    <location>
        <begin position="640"/>
        <end position="734"/>
    </location>
</feature>
<dbReference type="Proteomes" id="UP000195402">
    <property type="component" value="Unassembled WGS sequence"/>
</dbReference>
<dbReference type="PANTHER" id="PTHR33116">
    <property type="entry name" value="REVERSE TRANSCRIPTASE ZINC-BINDING DOMAIN-CONTAINING PROTEIN-RELATED-RELATED"/>
    <property type="match status" value="1"/>
</dbReference>
<evidence type="ECO:0000259" key="1">
    <source>
        <dbReference type="Pfam" id="PF13456"/>
    </source>
</evidence>
<keyword evidence="3" id="KW-0378">Hydrolase</keyword>
<dbReference type="GO" id="GO:0004523">
    <property type="term" value="F:RNA-DNA hybrid ribonuclease activity"/>
    <property type="evidence" value="ECO:0007669"/>
    <property type="project" value="InterPro"/>
</dbReference>
<protein>
    <submittedName>
        <fullName evidence="3">Endonuclease/exonuclease/phosphatase</fullName>
    </submittedName>
</protein>
<dbReference type="GO" id="GO:0003676">
    <property type="term" value="F:nucleic acid binding"/>
    <property type="evidence" value="ECO:0007669"/>
    <property type="project" value="InterPro"/>
</dbReference>
<dbReference type="EMBL" id="MVGT01002066">
    <property type="protein sequence ID" value="OVA09466.1"/>
    <property type="molecule type" value="Genomic_DNA"/>
</dbReference>
<evidence type="ECO:0000259" key="2">
    <source>
        <dbReference type="Pfam" id="PF13966"/>
    </source>
</evidence>
<keyword evidence="4" id="KW-1185">Reference proteome</keyword>
<dbReference type="AlphaFoldDB" id="A0A200QGA0"/>
<sequence>MMALIGMYHVYYGRIRKHAPGDVVLLAVGLSGGLWVGWSNTTSVSVVSQSSNLISLRIPSTPSSPEWFLLCLYGHPKKSQRHILWEDLKSFAASTTSPWCCVGDFNAVAFPEDKSGGFSFDYHAAAEFNQMLDDCRLVDLGYHGPAYTWTNKRKRRFNIRERLDRAYGTLSWRSFFNTASVHHLPRINSDHCPILLNTSPAPRRISNIKRFEAFWFQHTEFMNIIREFWVISGDHSSFASKCESLLTQLKNWSRATFGHIDKELKKLMEELLQVQGLPPTDENLQRINELSDKFNEYTNHAATYWEQRAKSHWIRDHDRNTKYFHTRATNRRRKNHISSIKRADGTWTTSFEEISSCLINHFQYLFTASPTAPIMPAFRICHHPLTTEQNLTISLISKIATRLTGWKRDSLSHAGRLQLIKSTLASITVYFMSAYLLPKGVLEKILSIQRNFWWNNSEDHQSLMFTAWSNLCKPKMEGGLGIRIPERVNTSLIMNLTWRFLTQPHSIWCQLLSAKYLKANSFWLEKKHWNPSPIWSSICAVKKHMQEATCWSVGDGHHIKIWTDPWVPSIHGFRVMGLDHAKELVNRVADLIFHDSRCWNEALIFHCFPTHEAKAILSIRLSAERDEDQLLWLKTPSGNFTAKSAYNLLSQREPSSSTNSTDGESFNWKGYWQLKGISPRVHLFLWRILTKSLALKSSIARFNSSVDPSCPMCHLSLETYDHLFLKCDIARQIWFGSDIGLVIDRNDPLTNLRRIFNQWISSPNTLEIAKRGCALLWTLWKSRNRVVFDNAQIDITQIIREAHRIYHEHQAPPIFHGLNNTLIEATVSISNQNLSWEKPPPGTIKINVDGATGNNSIAAGIIARNEEGMVLACRTFFDGCWTGKDAPIEAEANAFLKGLELAAHYPNTPSIIEGDSKMIVTYITDDRLLFPWRIRSIILDSRQLLRSNPLSSVRFVPRTKNKAAHCLARQAINCKTSNYWILSSPCCISEVLASDDLISVI</sequence>
<dbReference type="SUPFAM" id="SSF53098">
    <property type="entry name" value="Ribonuclease H-like"/>
    <property type="match status" value="1"/>
</dbReference>
<dbReference type="STRING" id="56857.A0A200QGA0"/>
<feature type="domain" description="RNase H type-1" evidence="1">
    <location>
        <begin position="847"/>
        <end position="971"/>
    </location>
</feature>
<dbReference type="InParanoid" id="A0A200QGA0"/>
<keyword evidence="3" id="KW-0269">Exonuclease</keyword>